<evidence type="ECO:0000313" key="1">
    <source>
        <dbReference type="EMBL" id="KAH6604685.1"/>
    </source>
</evidence>
<evidence type="ECO:0000313" key="2">
    <source>
        <dbReference type="Proteomes" id="UP000827724"/>
    </source>
</evidence>
<reference evidence="1" key="1">
    <citation type="submission" date="2021-08" db="EMBL/GenBank/DDBJ databases">
        <title>Chromosome-Level Trichoderma cornu-damae using Hi-C Data.</title>
        <authorList>
            <person name="Kim C.S."/>
        </authorList>
    </citation>
    <scope>NUCLEOTIDE SEQUENCE</scope>
    <source>
        <strain evidence="1">KA19-0412C</strain>
    </source>
</reference>
<name>A0A9P8QF53_9HYPO</name>
<protein>
    <submittedName>
        <fullName evidence="1">Uncharacterized protein</fullName>
    </submittedName>
</protein>
<dbReference type="PROSITE" id="PS51257">
    <property type="entry name" value="PROKAR_LIPOPROTEIN"/>
    <property type="match status" value="1"/>
</dbReference>
<gene>
    <name evidence="1" type="ORF">Trco_006392</name>
</gene>
<sequence>MPLSDRPVLQGGLMLQPTSATAGTSCVRVGATFEARSVAPRSGGGRLGLRAVSKGRALEVTLWMGVEASQTAAGWADPEPQHLCEGA</sequence>
<organism evidence="1 2">
    <name type="scientific">Trichoderma cornu-damae</name>
    <dbReference type="NCBI Taxonomy" id="654480"/>
    <lineage>
        <taxon>Eukaryota</taxon>
        <taxon>Fungi</taxon>
        <taxon>Dikarya</taxon>
        <taxon>Ascomycota</taxon>
        <taxon>Pezizomycotina</taxon>
        <taxon>Sordariomycetes</taxon>
        <taxon>Hypocreomycetidae</taxon>
        <taxon>Hypocreales</taxon>
        <taxon>Hypocreaceae</taxon>
        <taxon>Trichoderma</taxon>
    </lineage>
</organism>
<accession>A0A9P8QF53</accession>
<keyword evidence="2" id="KW-1185">Reference proteome</keyword>
<dbReference type="AlphaFoldDB" id="A0A9P8QF53"/>
<dbReference type="Proteomes" id="UP000827724">
    <property type="component" value="Unassembled WGS sequence"/>
</dbReference>
<dbReference type="EMBL" id="JAIWOZ010000005">
    <property type="protein sequence ID" value="KAH6604685.1"/>
    <property type="molecule type" value="Genomic_DNA"/>
</dbReference>
<comment type="caution">
    <text evidence="1">The sequence shown here is derived from an EMBL/GenBank/DDBJ whole genome shotgun (WGS) entry which is preliminary data.</text>
</comment>
<proteinExistence type="predicted"/>